<dbReference type="OrthoDB" id="3185104at2"/>
<dbReference type="GO" id="GO:0022857">
    <property type="term" value="F:transmembrane transporter activity"/>
    <property type="evidence" value="ECO:0007669"/>
    <property type="project" value="InterPro"/>
</dbReference>
<evidence type="ECO:0000256" key="9">
    <source>
        <dbReference type="SAM" id="Phobius"/>
    </source>
</evidence>
<evidence type="ECO:0000256" key="6">
    <source>
        <dbReference type="ARBA" id="ARBA00022970"/>
    </source>
</evidence>
<reference evidence="10 11" key="1">
    <citation type="submission" date="2017-05" db="EMBL/GenBank/DDBJ databases">
        <title>Biotechnological potential of actinobacteria isolated from South African environments.</title>
        <authorList>
            <person name="Le Roes-Hill M."/>
            <person name="Prins A."/>
            <person name="Durrell K.A."/>
        </authorList>
    </citation>
    <scope>NUCLEOTIDE SEQUENCE [LARGE SCALE GENOMIC DNA]</scope>
    <source>
        <strain evidence="10">BS2</strain>
    </source>
</reference>
<dbReference type="EMBL" id="NGFO01000004">
    <property type="protein sequence ID" value="OUC80015.1"/>
    <property type="molecule type" value="Genomic_DNA"/>
</dbReference>
<feature type="transmembrane region" description="Helical" evidence="9">
    <location>
        <begin position="400"/>
        <end position="416"/>
    </location>
</feature>
<dbReference type="GO" id="GO:0006865">
    <property type="term" value="P:amino acid transport"/>
    <property type="evidence" value="ECO:0007669"/>
    <property type="project" value="UniProtKB-KW"/>
</dbReference>
<evidence type="ECO:0000313" key="10">
    <source>
        <dbReference type="EMBL" id="OUC80015.1"/>
    </source>
</evidence>
<feature type="transmembrane region" description="Helical" evidence="9">
    <location>
        <begin position="12"/>
        <end position="33"/>
    </location>
</feature>
<dbReference type="Gene3D" id="1.20.1740.10">
    <property type="entry name" value="Amino acid/polyamine transporter I"/>
    <property type="match status" value="1"/>
</dbReference>
<dbReference type="PIRSF" id="PIRSF006060">
    <property type="entry name" value="AA_transporter"/>
    <property type="match status" value="1"/>
</dbReference>
<sequence length="478" mass="50078">MSVADNAVQRTAGMSVPTLTAMVVGSMIGAGVFSLPARFGSSAGAFAAIIAWTIAGVGMLTLALVFQRLAIRRPELDSGVFAYAKAGFGDYVGFNSAFGYWASACAGNAFYWVFIMSTIGKAWPALGEGDTVIAALLSTVGIWVFAALIARGVKDAAAINRIVTVAKIVPILVFIAVAAVAIDVGVFTDNFWGTEDVTAGAVFDQVRNTMIITVFVFLGIEGASVYSRYARRREDVGRATILGFVSVLCVFASVTLLSYGILPQAEIAALRQPSMAPLLAEIVGSWGTAFISFGVVISVLGAYLAWTLMAAEVLFIPAQDKDMPRFLSRQNGAGAPIAALALTSLMVQTLIIVVLFAEDSLDFLLDLCTSLSLIPYFLAAAFAVKVALPERGSGTPARRALAIAVLATVYTVFLVFAAGPEFLILSCIIYAPGTILYVMARRENGARIFRPAEAALCAVLITGAVLGIGALATGAITL</sequence>
<accession>A0A243QEJ9</accession>
<evidence type="ECO:0000256" key="3">
    <source>
        <dbReference type="ARBA" id="ARBA00022448"/>
    </source>
</evidence>
<feature type="transmembrane region" description="Helical" evidence="9">
    <location>
        <begin position="45"/>
        <end position="66"/>
    </location>
</feature>
<comment type="subcellular location">
    <subcellularLocation>
        <location evidence="1">Cell membrane</location>
        <topology evidence="1">Multi-pass membrane protein</topology>
    </subcellularLocation>
</comment>
<feature type="transmembrane region" description="Helical" evidence="9">
    <location>
        <begin position="131"/>
        <end position="150"/>
    </location>
</feature>
<dbReference type="InterPro" id="IPR002293">
    <property type="entry name" value="AA/rel_permease1"/>
</dbReference>
<keyword evidence="5 9" id="KW-0812">Transmembrane</keyword>
<evidence type="ECO:0000256" key="4">
    <source>
        <dbReference type="ARBA" id="ARBA00022475"/>
    </source>
</evidence>
<feature type="transmembrane region" description="Helical" evidence="9">
    <location>
        <begin position="162"/>
        <end position="182"/>
    </location>
</feature>
<feature type="transmembrane region" description="Helical" evidence="9">
    <location>
        <begin position="241"/>
        <end position="262"/>
    </location>
</feature>
<dbReference type="Pfam" id="PF13520">
    <property type="entry name" value="AA_permease_2"/>
    <property type="match status" value="1"/>
</dbReference>
<protein>
    <submittedName>
        <fullName evidence="10">Arginine-ornithine antiporter</fullName>
    </submittedName>
</protein>
<feature type="transmembrane region" description="Helical" evidence="9">
    <location>
        <begin position="422"/>
        <end position="440"/>
    </location>
</feature>
<keyword evidence="11" id="KW-1185">Reference proteome</keyword>
<feature type="transmembrane region" description="Helical" evidence="9">
    <location>
        <begin position="282"/>
        <end position="315"/>
    </location>
</feature>
<evidence type="ECO:0000256" key="5">
    <source>
        <dbReference type="ARBA" id="ARBA00022692"/>
    </source>
</evidence>
<feature type="transmembrane region" description="Helical" evidence="9">
    <location>
        <begin position="363"/>
        <end position="388"/>
    </location>
</feature>
<feature type="transmembrane region" description="Helical" evidence="9">
    <location>
        <begin position="98"/>
        <end position="119"/>
    </location>
</feature>
<name>A0A243QEJ9_9ACTN</name>
<dbReference type="AlphaFoldDB" id="A0A243QEJ9"/>
<comment type="caution">
    <text evidence="10">The sequence shown here is derived from an EMBL/GenBank/DDBJ whole genome shotgun (WGS) entry which is preliminary data.</text>
</comment>
<dbReference type="NCBIfam" id="TIGR00905">
    <property type="entry name" value="2A0302"/>
    <property type="match status" value="1"/>
</dbReference>
<organism evidence="10 11">
    <name type="scientific">Gordonia lacunae</name>
    <dbReference type="NCBI Taxonomy" id="417102"/>
    <lineage>
        <taxon>Bacteria</taxon>
        <taxon>Bacillati</taxon>
        <taxon>Actinomycetota</taxon>
        <taxon>Actinomycetes</taxon>
        <taxon>Mycobacteriales</taxon>
        <taxon>Gordoniaceae</taxon>
        <taxon>Gordonia</taxon>
    </lineage>
</organism>
<proteinExistence type="inferred from homology"/>
<evidence type="ECO:0000256" key="8">
    <source>
        <dbReference type="ARBA" id="ARBA00023136"/>
    </source>
</evidence>
<dbReference type="InterPro" id="IPR004754">
    <property type="entry name" value="Amino_acid_antiprt"/>
</dbReference>
<evidence type="ECO:0000256" key="7">
    <source>
        <dbReference type="ARBA" id="ARBA00022989"/>
    </source>
</evidence>
<dbReference type="InterPro" id="IPR050367">
    <property type="entry name" value="APC_superfamily"/>
</dbReference>
<keyword evidence="8 9" id="KW-0472">Membrane</keyword>
<evidence type="ECO:0000313" key="11">
    <source>
        <dbReference type="Proteomes" id="UP000194632"/>
    </source>
</evidence>
<dbReference type="GO" id="GO:0005886">
    <property type="term" value="C:plasma membrane"/>
    <property type="evidence" value="ECO:0007669"/>
    <property type="project" value="UniProtKB-SubCell"/>
</dbReference>
<evidence type="ECO:0000256" key="2">
    <source>
        <dbReference type="ARBA" id="ARBA00008220"/>
    </source>
</evidence>
<keyword evidence="4" id="KW-1003">Cell membrane</keyword>
<feature type="transmembrane region" description="Helical" evidence="9">
    <location>
        <begin position="210"/>
        <end position="229"/>
    </location>
</feature>
<dbReference type="PANTHER" id="PTHR42770">
    <property type="entry name" value="AMINO ACID TRANSPORTER-RELATED"/>
    <property type="match status" value="1"/>
</dbReference>
<comment type="similarity">
    <text evidence="2">Belongs to the amino acid-polyamine-organocation (APC) superfamily. Basic amino acid/polyamine antiporter (APA) (TC 2.A.3.2) family.</text>
</comment>
<dbReference type="Proteomes" id="UP000194632">
    <property type="component" value="Unassembled WGS sequence"/>
</dbReference>
<feature type="transmembrane region" description="Helical" evidence="9">
    <location>
        <begin position="336"/>
        <end position="357"/>
    </location>
</feature>
<keyword evidence="6" id="KW-0029">Amino-acid transport</keyword>
<evidence type="ECO:0000256" key="1">
    <source>
        <dbReference type="ARBA" id="ARBA00004651"/>
    </source>
</evidence>
<keyword evidence="7 9" id="KW-1133">Transmembrane helix</keyword>
<keyword evidence="3" id="KW-0813">Transport</keyword>
<gene>
    <name evidence="10" type="ORF">CA982_04745</name>
</gene>
<dbReference type="PANTHER" id="PTHR42770:SF4">
    <property type="entry name" value="ARGININE_ORNITHINE ANTIPORTER-RELATED"/>
    <property type="match status" value="1"/>
</dbReference>
<dbReference type="STRING" id="417102.CA982_04745"/>
<feature type="transmembrane region" description="Helical" evidence="9">
    <location>
        <begin position="452"/>
        <end position="476"/>
    </location>
</feature>